<evidence type="ECO:0000313" key="10">
    <source>
        <dbReference type="EMBL" id="GMM50000.1"/>
    </source>
</evidence>
<dbReference type="Proteomes" id="UP001362899">
    <property type="component" value="Unassembled WGS sequence"/>
</dbReference>
<reference evidence="10 11" key="1">
    <citation type="journal article" date="2023" name="Elife">
        <title>Identification of key yeast species and microbe-microbe interactions impacting larval growth of Drosophila in the wild.</title>
        <authorList>
            <person name="Mure A."/>
            <person name="Sugiura Y."/>
            <person name="Maeda R."/>
            <person name="Honda K."/>
            <person name="Sakurai N."/>
            <person name="Takahashi Y."/>
            <person name="Watada M."/>
            <person name="Katoh T."/>
            <person name="Gotoh A."/>
            <person name="Gotoh Y."/>
            <person name="Taniguchi I."/>
            <person name="Nakamura K."/>
            <person name="Hayashi T."/>
            <person name="Katayama T."/>
            <person name="Uemura T."/>
            <person name="Hattori Y."/>
        </authorList>
    </citation>
    <scope>NUCLEOTIDE SEQUENCE [LARGE SCALE GENOMIC DNA]</scope>
    <source>
        <strain evidence="10 11">SB-73</strain>
    </source>
</reference>
<dbReference type="GO" id="GO:0005886">
    <property type="term" value="C:plasma membrane"/>
    <property type="evidence" value="ECO:0007669"/>
    <property type="project" value="TreeGrafter"/>
</dbReference>
<evidence type="ECO:0000259" key="8">
    <source>
        <dbReference type="PROSITE" id="PS50290"/>
    </source>
</evidence>
<dbReference type="FunFam" id="3.30.1010.10:FF:000014">
    <property type="entry name" value="Phosphatidylinositol 4-kinase STT4"/>
    <property type="match status" value="1"/>
</dbReference>
<dbReference type="InterPro" id="IPR015433">
    <property type="entry name" value="PI3/4_kinase"/>
</dbReference>
<dbReference type="FunFam" id="1.25.40.70:FF:000011">
    <property type="entry name" value="Phosphatidylinositol 4-kinase alpha"/>
    <property type="match status" value="1"/>
</dbReference>
<accession>A0AAV5RF29</accession>
<keyword evidence="11" id="KW-1185">Reference proteome</keyword>
<keyword evidence="7" id="KW-0067">ATP-binding</keyword>
<dbReference type="InterPro" id="IPR042236">
    <property type="entry name" value="PI3K_accessory_sf"/>
</dbReference>
<dbReference type="InterPro" id="IPR018936">
    <property type="entry name" value="PI3/4_kinase_CS"/>
</dbReference>
<feature type="domain" description="PI3K/PI4K catalytic" evidence="8">
    <location>
        <begin position="1474"/>
        <end position="1744"/>
    </location>
</feature>
<evidence type="ECO:0000259" key="9">
    <source>
        <dbReference type="PROSITE" id="PS51545"/>
    </source>
</evidence>
<name>A0AAV5RF29_STABA</name>
<dbReference type="PANTHER" id="PTHR10048">
    <property type="entry name" value="PHOSPHATIDYLINOSITOL KINASE"/>
    <property type="match status" value="1"/>
</dbReference>
<dbReference type="PROSITE" id="PS50290">
    <property type="entry name" value="PI3_4_KINASE_3"/>
    <property type="match status" value="1"/>
</dbReference>
<dbReference type="SMART" id="SM00145">
    <property type="entry name" value="PI3Ka"/>
    <property type="match status" value="1"/>
</dbReference>
<feature type="domain" description="PIK helical" evidence="9">
    <location>
        <begin position="1167"/>
        <end position="1371"/>
    </location>
</feature>
<comment type="similarity">
    <text evidence="2">Belongs to the PI3/PI4-kinase family. Type III PI4K subfamily.</text>
</comment>
<evidence type="ECO:0000256" key="4">
    <source>
        <dbReference type="ARBA" id="ARBA00022679"/>
    </source>
</evidence>
<dbReference type="CDD" id="cd05167">
    <property type="entry name" value="PI4Kc_III_alpha"/>
    <property type="match status" value="1"/>
</dbReference>
<evidence type="ECO:0000256" key="7">
    <source>
        <dbReference type="ARBA" id="ARBA00022840"/>
    </source>
</evidence>
<keyword evidence="6" id="KW-0418">Kinase</keyword>
<dbReference type="Pfam" id="PF00454">
    <property type="entry name" value="PI3_PI4_kinase"/>
    <property type="match status" value="1"/>
</dbReference>
<dbReference type="SUPFAM" id="SSF48371">
    <property type="entry name" value="ARM repeat"/>
    <property type="match status" value="1"/>
</dbReference>
<dbReference type="GO" id="GO:0046854">
    <property type="term" value="P:phosphatidylinositol phosphate biosynthetic process"/>
    <property type="evidence" value="ECO:0007669"/>
    <property type="project" value="InterPro"/>
</dbReference>
<protein>
    <recommendedName>
        <fullName evidence="3">1-phosphatidylinositol 4-kinase</fullName>
        <ecNumber evidence="3">2.7.1.67</ecNumber>
    </recommendedName>
</protein>
<dbReference type="Gene3D" id="3.30.1010.10">
    <property type="entry name" value="Phosphatidylinositol 3-kinase Catalytic Subunit, Chain A, domain 4"/>
    <property type="match status" value="1"/>
</dbReference>
<dbReference type="Pfam" id="PF00613">
    <property type="entry name" value="PI3Ka"/>
    <property type="match status" value="1"/>
</dbReference>
<dbReference type="PROSITE" id="PS00916">
    <property type="entry name" value="PI3_4_KINASE_2"/>
    <property type="match status" value="1"/>
</dbReference>
<dbReference type="GO" id="GO:0048015">
    <property type="term" value="P:phosphatidylinositol-mediated signaling"/>
    <property type="evidence" value="ECO:0007669"/>
    <property type="project" value="TreeGrafter"/>
</dbReference>
<comment type="caution">
    <text evidence="10">The sequence shown here is derived from an EMBL/GenBank/DDBJ whole genome shotgun (WGS) entry which is preliminary data.</text>
</comment>
<dbReference type="FunFam" id="1.10.1070.11:FF:000022">
    <property type="entry name" value="Phosphatidylinositol 4-kinase stt4"/>
    <property type="match status" value="1"/>
</dbReference>
<dbReference type="InterPro" id="IPR001263">
    <property type="entry name" value="PI3K_accessory_dom"/>
</dbReference>
<evidence type="ECO:0000256" key="2">
    <source>
        <dbReference type="ARBA" id="ARBA00006209"/>
    </source>
</evidence>
<dbReference type="GO" id="GO:0005737">
    <property type="term" value="C:cytoplasm"/>
    <property type="evidence" value="ECO:0007669"/>
    <property type="project" value="TreeGrafter"/>
</dbReference>
<dbReference type="GO" id="GO:0004430">
    <property type="term" value="F:1-phosphatidylinositol 4-kinase activity"/>
    <property type="evidence" value="ECO:0007669"/>
    <property type="project" value="UniProtKB-EC"/>
</dbReference>
<dbReference type="EMBL" id="BTGC01000003">
    <property type="protein sequence ID" value="GMM50000.1"/>
    <property type="molecule type" value="Genomic_DNA"/>
</dbReference>
<evidence type="ECO:0000256" key="6">
    <source>
        <dbReference type="ARBA" id="ARBA00022777"/>
    </source>
</evidence>
<evidence type="ECO:0000313" key="11">
    <source>
        <dbReference type="Proteomes" id="UP001362899"/>
    </source>
</evidence>
<keyword evidence="4" id="KW-0808">Transferase</keyword>
<dbReference type="InterPro" id="IPR000403">
    <property type="entry name" value="PI3/4_kinase_cat_dom"/>
</dbReference>
<dbReference type="PROSITE" id="PS00915">
    <property type="entry name" value="PI3_4_KINASE_1"/>
    <property type="match status" value="1"/>
</dbReference>
<dbReference type="InterPro" id="IPR036940">
    <property type="entry name" value="PI3/4_kinase_cat_sf"/>
</dbReference>
<gene>
    <name evidence="10" type="ORF">DASB73_009580</name>
</gene>
<dbReference type="SUPFAM" id="SSF56112">
    <property type="entry name" value="Protein kinase-like (PK-like)"/>
    <property type="match status" value="1"/>
</dbReference>
<evidence type="ECO:0000256" key="1">
    <source>
        <dbReference type="ARBA" id="ARBA00001686"/>
    </source>
</evidence>
<dbReference type="SMART" id="SM00146">
    <property type="entry name" value="PI3Kc"/>
    <property type="match status" value="1"/>
</dbReference>
<dbReference type="Gene3D" id="1.10.1070.11">
    <property type="entry name" value="Phosphatidylinositol 3-/4-kinase, catalytic domain"/>
    <property type="match status" value="1"/>
</dbReference>
<dbReference type="InterPro" id="IPR016024">
    <property type="entry name" value="ARM-type_fold"/>
</dbReference>
<organism evidence="10 11">
    <name type="scientific">Starmerella bacillaris</name>
    <name type="common">Yeast</name>
    <name type="synonym">Candida zemplinina</name>
    <dbReference type="NCBI Taxonomy" id="1247836"/>
    <lineage>
        <taxon>Eukaryota</taxon>
        <taxon>Fungi</taxon>
        <taxon>Dikarya</taxon>
        <taxon>Ascomycota</taxon>
        <taxon>Saccharomycotina</taxon>
        <taxon>Dipodascomycetes</taxon>
        <taxon>Dipodascales</taxon>
        <taxon>Trichomonascaceae</taxon>
        <taxon>Starmerella</taxon>
    </lineage>
</organism>
<dbReference type="PANTHER" id="PTHR10048:SF15">
    <property type="entry name" value="PHOSPHATIDYLINOSITOL 4-KINASE ALPHA"/>
    <property type="match status" value="1"/>
</dbReference>
<keyword evidence="5" id="KW-0547">Nucleotide-binding</keyword>
<evidence type="ECO:0000256" key="3">
    <source>
        <dbReference type="ARBA" id="ARBA00012169"/>
    </source>
</evidence>
<comment type="catalytic activity">
    <reaction evidence="1">
        <text>a 1,2-diacyl-sn-glycero-3-phospho-(1D-myo-inositol) + ATP = a 1,2-diacyl-sn-glycero-3-phospho-(1D-myo-inositol 4-phosphate) + ADP + H(+)</text>
        <dbReference type="Rhea" id="RHEA:19877"/>
        <dbReference type="ChEBI" id="CHEBI:15378"/>
        <dbReference type="ChEBI" id="CHEBI:30616"/>
        <dbReference type="ChEBI" id="CHEBI:57880"/>
        <dbReference type="ChEBI" id="CHEBI:58178"/>
        <dbReference type="ChEBI" id="CHEBI:456216"/>
        <dbReference type="EC" id="2.7.1.67"/>
    </reaction>
</comment>
<evidence type="ECO:0000256" key="5">
    <source>
        <dbReference type="ARBA" id="ARBA00022741"/>
    </source>
</evidence>
<dbReference type="GO" id="GO:0005524">
    <property type="term" value="F:ATP binding"/>
    <property type="evidence" value="ECO:0007669"/>
    <property type="project" value="UniProtKB-KW"/>
</dbReference>
<proteinExistence type="inferred from homology"/>
<dbReference type="PROSITE" id="PS51545">
    <property type="entry name" value="PIK_HELICAL"/>
    <property type="match status" value="1"/>
</dbReference>
<dbReference type="InterPro" id="IPR011009">
    <property type="entry name" value="Kinase-like_dom_sf"/>
</dbReference>
<sequence length="1760" mass="200851">MEFWGIDRSQYSLKQHALQDLLRIGNKDDTQRIASVIPKKPWQPLTKSELEAILAFSKFVGQTNPTNFFQLEEYKEVTRTIFLESPTLQLSASCKSDMSQSDQAYTCPQLEISTHLSYYFASVGDYDTINKFLQKIDSVDSSTNFNGMEDSKFLSFYGSLNGFLKGLSNASNFHTTTRRFYKVIAKFMDLHEPVQVKFDSFSYYDYDLHRMDLYEGIASFISKCAEECDNEDEFKFLAEFSAERIQKLDRVLASQEFSDEDEISLAKSSMHFYLNCLNVCQYHGYVKSDVVYAFVVRQLQDEVNLSIQPVDYTVELAKLCSSLTKQHEKRLIEVLELFPDFLSKLEAHTAFKCASAFADDYRLVHASTASQIRVLYSITNKITSEEVHATIGQKGEQTAMLSIASLLSSLVSFVKSFQLSDLADLSVTVLEQKFGTIHEGVDCQIVDTWALLAPHVSSHKFLEMLELFVNAERRNIPKITKAVRNARVIIAHGSPSSTEYLKHLLNLIVRRDSSSSTSSNRGDVSWVGNLLAPLAVLSSNSTNIDSSSWDLVESFRNAWFNFAMQGITPFSLKDDDLENFKAFAKWTPPLVSEESANHIESDLQLNSVLCRGVPENIMKIQINVLQKTLSNKFTSKLPNDVVKVLFMSTAFLLESLRQQAGSVSKLPRYFEDSEFSSGEGFIQMSYLTRYLCANYVESLGYHPETNLMSTSQELRELLVLACHRVEAVREIAIGIITQIVQACPASLGQHDALFTLLECLTLLDKAVTNSIEDKYSPQSHFTGPLTGITIKFSDNYDARKRCLKEFESNTTVWLKILGSKMREDLRSKVYTYLSRTDTAVGLGRRVALNLLAYDTKDDDFIVEYVLLNTYDHSAKHKPIEYVIDLIRTASNARSLEFAYASAVQHMRQSDYNAVLLAEESVRAPFRIFDEDAISAGLTFWNYTIRHQQSLRSTVISEVIEQAIISVYHRKGLFGQQFDQCLPLYTRMEYAPTDKDAMDQLEHKIHKKFMPHYRLLNGFLKSCMHNSVLLEPHYLTKFLRFHLVWLKGLTRLGSKHVISRVYRLQICNSAIELLQLINFVRPSYPFASRMYVQLEKAIFDAALGWFTRPGPSWAYGSNYNNQRETINELIKFTSWVNIKKGEKWELLRYFLGQEYNRLNIWLDPVNRSQKKANDYEFTVAHLRTAWEIDPKLAVSIGNNWLLQDIKTKQLLIELVRSHPLAVYDVPEALQFYLDSDLDCKMYVSANFNEQNSGVASKQHVSHFVLFWAQVSPIEAINLLSPQTSHRNFVIQYALRALQCHPVTLCFFYVPQLVQELRNDTYGLVEEYILEAGKVSQKFAHQIIWNIMANMYIDDDATIPNPMKPQLDLVLKKMEESFNTQEREYYNKEFKFFGDITGISGTLKPYIKKSKAEKKAIIDQEMAKIEVPEGVYLPSHPDGVVVDIDRKSGKPMQSHAKAPFLAKFKIRIEDESAETTDDDSENSDAVVGKKSVSDSDLAKHNDVWQGAIFKVGDDCRQDVLALQVISVFRSIFDYSGLDVYCFPYKVTATAAGRGVIDVLPNSTSRDMLGREAVNGLMEWFQSKHGGPDSLDFQAARLNFVKSMAAYSVMTYLIQFKDRHNGNIMYDDQGHVIHIDFGFCFDIAPGGVRFEAAPFKLTKEMVQLMGGSNQSIPFRWFEDLCVRVFLASRVFVDEICGVVIPMLQSGLPCFKGNTIKRLRERFVLQKDEAEAASYMRSLISKSYESNYTKGYDEFQRLTNGIPY</sequence>
<dbReference type="Gene3D" id="1.25.40.70">
    <property type="entry name" value="Phosphatidylinositol 3-kinase, accessory domain (PIK)"/>
    <property type="match status" value="1"/>
</dbReference>
<dbReference type="EC" id="2.7.1.67" evidence="3"/>